<keyword evidence="1" id="KW-0812">Transmembrane</keyword>
<evidence type="ECO:0000256" key="1">
    <source>
        <dbReference type="SAM" id="Phobius"/>
    </source>
</evidence>
<dbReference type="AlphaFoldDB" id="A0A3K8YFS1"/>
<sequence length="40" mass="4698">LRIIGNENSYVDVLLSFIIFLGFIQLINGLRKIFSWLGWK</sequence>
<accession>A0A3K8YFS1</accession>
<organism evidence="2">
    <name type="scientific">Salmonella enterica</name>
    <name type="common">Salmonella choleraesuis</name>
    <dbReference type="NCBI Taxonomy" id="28901"/>
    <lineage>
        <taxon>Bacteria</taxon>
        <taxon>Pseudomonadati</taxon>
        <taxon>Pseudomonadota</taxon>
        <taxon>Gammaproteobacteria</taxon>
        <taxon>Enterobacterales</taxon>
        <taxon>Enterobacteriaceae</taxon>
        <taxon>Salmonella</taxon>
    </lineage>
</organism>
<comment type="caution">
    <text evidence="2">The sequence shown here is derived from an EMBL/GenBank/DDBJ whole genome shotgun (WGS) entry which is preliminary data.</text>
</comment>
<feature type="non-terminal residue" evidence="2">
    <location>
        <position position="1"/>
    </location>
</feature>
<gene>
    <name evidence="2" type="ORF">EEM47_25085</name>
</gene>
<keyword evidence="1" id="KW-1133">Transmembrane helix</keyword>
<evidence type="ECO:0000313" key="2">
    <source>
        <dbReference type="EMBL" id="MHI24968.1"/>
    </source>
</evidence>
<feature type="transmembrane region" description="Helical" evidence="1">
    <location>
        <begin position="13"/>
        <end position="30"/>
    </location>
</feature>
<proteinExistence type="predicted"/>
<dbReference type="Proteomes" id="UP000885364">
    <property type="component" value="Unassembled WGS sequence"/>
</dbReference>
<reference evidence="2" key="1">
    <citation type="submission" date="2018-11" db="EMBL/GenBank/DDBJ databases">
        <authorList>
            <consortium name="PulseNet: The National Subtyping Network for Foodborne Disease Surveillance"/>
            <person name="Tarr C.L."/>
            <person name="Trees E."/>
            <person name="Katz L.S."/>
            <person name="Carleton-Romer H.A."/>
            <person name="Stroika S."/>
            <person name="Kucerova Z."/>
            <person name="Roache K.F."/>
            <person name="Sabol A.L."/>
            <person name="Besser J."/>
            <person name="Gerner-Smidt P."/>
        </authorList>
    </citation>
    <scope>NUCLEOTIDE SEQUENCE [LARGE SCALE GENOMIC DNA]</scope>
    <source>
        <strain evidence="2">PNUSAS059688</strain>
    </source>
</reference>
<dbReference type="EMBL" id="ROVY01000257">
    <property type="protein sequence ID" value="MHI24968.1"/>
    <property type="molecule type" value="Genomic_DNA"/>
</dbReference>
<keyword evidence="1" id="KW-0472">Membrane</keyword>
<name>A0A3K8YFS1_SALER</name>
<protein>
    <submittedName>
        <fullName evidence="2">Microcin immunity protein</fullName>
    </submittedName>
</protein>